<feature type="transmembrane region" description="Helical" evidence="2">
    <location>
        <begin position="417"/>
        <end position="443"/>
    </location>
</feature>
<keyword evidence="5" id="KW-1185">Reference proteome</keyword>
<feature type="transmembrane region" description="Helical" evidence="2">
    <location>
        <begin position="619"/>
        <end position="641"/>
    </location>
</feature>
<feature type="transmembrane region" description="Helical" evidence="2">
    <location>
        <begin position="127"/>
        <end position="153"/>
    </location>
</feature>
<feature type="transmembrane region" description="Helical" evidence="2">
    <location>
        <begin position="500"/>
        <end position="523"/>
    </location>
</feature>
<feature type="transmembrane region" description="Helical" evidence="2">
    <location>
        <begin position="223"/>
        <end position="250"/>
    </location>
</feature>
<keyword evidence="2" id="KW-1133">Transmembrane helix</keyword>
<feature type="transmembrane region" description="Helical" evidence="2">
    <location>
        <begin position="530"/>
        <end position="552"/>
    </location>
</feature>
<proteinExistence type="predicted"/>
<reference evidence="4 5" key="1">
    <citation type="submission" date="2016-10" db="EMBL/GenBank/DDBJ databases">
        <authorList>
            <person name="de Groot N.N."/>
        </authorList>
    </citation>
    <scope>NUCLEOTIDE SEQUENCE [LARGE SCALE GENOMIC DNA]</scope>
    <source>
        <strain evidence="4 5">DSM 11443</strain>
    </source>
</reference>
<feature type="transmembrane region" description="Helical" evidence="2">
    <location>
        <begin position="99"/>
        <end position="121"/>
    </location>
</feature>
<feature type="transmembrane region" description="Helical" evidence="2">
    <location>
        <begin position="595"/>
        <end position="613"/>
    </location>
</feature>
<protein>
    <submittedName>
        <fullName evidence="4">TRAP transporter, 4TM/12TM fusion protein</fullName>
    </submittedName>
</protein>
<evidence type="ECO:0000259" key="3">
    <source>
        <dbReference type="Pfam" id="PF06808"/>
    </source>
</evidence>
<dbReference type="InterPro" id="IPR010656">
    <property type="entry name" value="DctM"/>
</dbReference>
<sequence length="648" mass="67089">MGDLAPAELTATGEHPPRSSSMQFLLVLAALWVLFHLVAAGSGVIGSHVLRSVHLGGAIILTLCYKPLAGSWRWIDALLILAVIASTLYLVVRSDAILLSNWFTFLWPERILGAMLFVSLIEAVRRALGWGFVALIAVFVGYAVLGPWIPGVFGHRGLSIDRLIFSFYLGSQGVTGMLIGISASIVALFLIFGEILNASGAGNTFINVALRIGGRLRGGAGMVAVIGSAFMGMINGSAVANVASTGVLTIPLMRRLGFSRNLAGAIEAVASTGGQFMPPIMGPGAFLMAELLGISYLDVAVAALIPSTLFYIGLLLAVWLLAGKNGLQPIPADMIPSRKVTYAPVALMALLLPIGVLVGLVIARFTVQYAVLAAIIIAAVLLVVQALIRRANRTAETGKDAPVAALALAFDLSARNIAYVGMIIAAAQIIVAVINLTGLGVTLSQIIVSLGQSNLMLSLVLTMGVAILLGMPTPAAYAVAAAVLGPPLARLGLEMLPAHLFIYYFACLAAITPPVASAVFAACAISRGSVIPTAGHAILLSLSLFLIPFLFVNDPVLLLEGSPLRIALAVISGMLGVATLTLATIGYLMAPIPAVFRVVLGIAALALIVPGWVSDLVGLLVATVVFGLLLSGQVRSSTAAVSPANRSP</sequence>
<keyword evidence="1" id="KW-1003">Cell membrane</keyword>
<dbReference type="InterPro" id="IPR011853">
    <property type="entry name" value="TRAP_DctM-Dct_fused"/>
</dbReference>
<feature type="transmembrane region" description="Helical" evidence="2">
    <location>
        <begin position="342"/>
        <end position="362"/>
    </location>
</feature>
<organism evidence="4 5">
    <name type="scientific">Sulfitobacter brevis</name>
    <dbReference type="NCBI Taxonomy" id="74348"/>
    <lineage>
        <taxon>Bacteria</taxon>
        <taxon>Pseudomonadati</taxon>
        <taxon>Pseudomonadota</taxon>
        <taxon>Alphaproteobacteria</taxon>
        <taxon>Rhodobacterales</taxon>
        <taxon>Roseobacteraceae</taxon>
        <taxon>Sulfitobacter</taxon>
    </lineage>
</organism>
<dbReference type="GO" id="GO:0005886">
    <property type="term" value="C:plasma membrane"/>
    <property type="evidence" value="ECO:0007669"/>
    <property type="project" value="UniProtKB-SubCell"/>
</dbReference>
<evidence type="ECO:0000313" key="5">
    <source>
        <dbReference type="Proteomes" id="UP000198977"/>
    </source>
</evidence>
<evidence type="ECO:0000256" key="1">
    <source>
        <dbReference type="RuleBase" id="RU369079"/>
    </source>
</evidence>
<feature type="transmembrane region" description="Helical" evidence="2">
    <location>
        <begin position="369"/>
        <end position="388"/>
    </location>
</feature>
<keyword evidence="2" id="KW-0472">Membrane</keyword>
<name>A0A1I2FAZ3_9RHOB</name>
<dbReference type="Proteomes" id="UP000198977">
    <property type="component" value="Unassembled WGS sequence"/>
</dbReference>
<dbReference type="GO" id="GO:0022857">
    <property type="term" value="F:transmembrane transporter activity"/>
    <property type="evidence" value="ECO:0007669"/>
    <property type="project" value="UniProtKB-UniRule"/>
</dbReference>
<dbReference type="PANTHER" id="PTHR43849:SF2">
    <property type="entry name" value="BLL3936 PROTEIN"/>
    <property type="match status" value="1"/>
</dbReference>
<evidence type="ECO:0000313" key="4">
    <source>
        <dbReference type="EMBL" id="SFF02395.1"/>
    </source>
</evidence>
<keyword evidence="1" id="KW-0997">Cell inner membrane</keyword>
<comment type="function">
    <text evidence="1">Part of the tripartite ATP-independent periplasmic (TRAP) transport system.</text>
</comment>
<keyword evidence="2" id="KW-0812">Transmembrane</keyword>
<dbReference type="Pfam" id="PF06808">
    <property type="entry name" value="DctM"/>
    <property type="match status" value="1"/>
</dbReference>
<dbReference type="RefSeq" id="WP_093925076.1">
    <property type="nucleotide sequence ID" value="NZ_FOMW01000015.1"/>
</dbReference>
<feature type="transmembrane region" description="Helical" evidence="2">
    <location>
        <begin position="455"/>
        <end position="480"/>
    </location>
</feature>
<keyword evidence="1" id="KW-0813">Transport</keyword>
<dbReference type="AlphaFoldDB" id="A0A1I2FAZ3"/>
<accession>A0A1I2FAZ3</accession>
<gene>
    <name evidence="4" type="ORF">SAMN04488523_11538</name>
</gene>
<evidence type="ECO:0000256" key="2">
    <source>
        <dbReference type="SAM" id="Phobius"/>
    </source>
</evidence>
<dbReference type="PANTHER" id="PTHR43849">
    <property type="entry name" value="BLL3936 PROTEIN"/>
    <property type="match status" value="1"/>
</dbReference>
<dbReference type="OrthoDB" id="9759894at2"/>
<dbReference type="STRING" id="74348.SAMN04488523_11538"/>
<dbReference type="NCBIfam" id="TIGR02123">
    <property type="entry name" value="TRAP_fused"/>
    <property type="match status" value="1"/>
</dbReference>
<feature type="transmembrane region" description="Helical" evidence="2">
    <location>
        <begin position="165"/>
        <end position="192"/>
    </location>
</feature>
<feature type="transmembrane region" description="Helical" evidence="2">
    <location>
        <begin position="296"/>
        <end position="322"/>
    </location>
</feature>
<feature type="domain" description="TRAP C4-dicarboxylate transport system permease DctM subunit" evidence="3">
    <location>
        <begin position="120"/>
        <end position="559"/>
    </location>
</feature>
<feature type="transmembrane region" description="Helical" evidence="2">
    <location>
        <begin position="564"/>
        <end position="588"/>
    </location>
</feature>
<feature type="transmembrane region" description="Helical" evidence="2">
    <location>
        <begin position="74"/>
        <end position="92"/>
    </location>
</feature>
<dbReference type="EMBL" id="FOMW01000015">
    <property type="protein sequence ID" value="SFF02395.1"/>
    <property type="molecule type" value="Genomic_DNA"/>
</dbReference>
<comment type="subcellular location">
    <subcellularLocation>
        <location evidence="1">Cell inner membrane</location>
        <topology evidence="1">Multi-pass membrane protein</topology>
    </subcellularLocation>
</comment>
<feature type="transmembrane region" description="Helical" evidence="2">
    <location>
        <begin position="24"/>
        <end position="45"/>
    </location>
</feature>